<reference evidence="1 2" key="1">
    <citation type="submission" date="2017-05" db="EMBL/GenBank/DDBJ databases">
        <title>Genome sequence of Candidatus Fukatsuia symbiotica and Candidatus Hamiltonella defensa from Acyrthosiphon pisum strain 5D.</title>
        <authorList>
            <person name="Patel V.A."/>
            <person name="Chevignon G."/>
            <person name="Russell J.A."/>
            <person name="Oliver K.M."/>
        </authorList>
    </citation>
    <scope>NUCLEOTIDE SEQUENCE [LARGE SCALE GENOMIC DNA]</scope>
    <source>
        <strain evidence="1 2">5D</strain>
    </source>
</reference>
<proteinExistence type="predicted"/>
<sequence length="69" mass="8437">MIHSLTTLSRHSHQYREFVIIRHPKTVTNLVNRYHLWFNNHSFGKVDTLEQATKHIDWLHQMKEEESLR</sequence>
<accession>A0A2U8I441</accession>
<dbReference type="AlphaFoldDB" id="A0A2U8I441"/>
<evidence type="ECO:0000313" key="2">
    <source>
        <dbReference type="Proteomes" id="UP000261875"/>
    </source>
</evidence>
<organism evidence="1 2">
    <name type="scientific">Candidatus Fukatsuia symbiotica</name>
    <dbReference type="NCBI Taxonomy" id="1878942"/>
    <lineage>
        <taxon>Bacteria</taxon>
        <taxon>Pseudomonadati</taxon>
        <taxon>Pseudomonadota</taxon>
        <taxon>Gammaproteobacteria</taxon>
        <taxon>Enterobacterales</taxon>
        <taxon>Yersiniaceae</taxon>
        <taxon>Candidatus Fukatsuia</taxon>
    </lineage>
</organism>
<keyword evidence="2" id="KW-1185">Reference proteome</keyword>
<dbReference type="KEGG" id="fsm:CCS41_04420"/>
<dbReference type="Proteomes" id="UP000261875">
    <property type="component" value="Chromosome"/>
</dbReference>
<dbReference type="EMBL" id="CP021659">
    <property type="protein sequence ID" value="AWK13888.1"/>
    <property type="molecule type" value="Genomic_DNA"/>
</dbReference>
<name>A0A2U8I441_9GAMM</name>
<evidence type="ECO:0000313" key="1">
    <source>
        <dbReference type="EMBL" id="AWK13888.1"/>
    </source>
</evidence>
<protein>
    <submittedName>
        <fullName evidence="1">Uncharacterized protein</fullName>
    </submittedName>
</protein>
<gene>
    <name evidence="1" type="ORF">CCS41_04420</name>
</gene>
<dbReference type="RefSeq" id="WP_119797282.1">
    <property type="nucleotide sequence ID" value="NZ_CP021659.1"/>
</dbReference>
<dbReference type="OrthoDB" id="6456926at2"/>